<proteinExistence type="predicted"/>
<evidence type="ECO:0000259" key="7">
    <source>
        <dbReference type="Pfam" id="PF00847"/>
    </source>
</evidence>
<dbReference type="Gene3D" id="1.20.5.2050">
    <property type="match status" value="3"/>
</dbReference>
<dbReference type="Proteomes" id="UP000823046">
    <property type="component" value="Unassembled WGS sequence"/>
</dbReference>
<dbReference type="InterPro" id="IPR001471">
    <property type="entry name" value="AP2/ERF_dom"/>
</dbReference>
<evidence type="ECO:0000313" key="8">
    <source>
        <dbReference type="EMBL" id="KAF8822130.1"/>
    </source>
</evidence>
<dbReference type="Pfam" id="PF00847">
    <property type="entry name" value="AP2"/>
    <property type="match status" value="3"/>
</dbReference>
<comment type="caution">
    <text evidence="8">The sequence shown here is derived from an EMBL/GenBank/DDBJ whole genome shotgun (WGS) entry which is preliminary data.</text>
</comment>
<evidence type="ECO:0000256" key="5">
    <source>
        <dbReference type="ARBA" id="ARBA00023242"/>
    </source>
</evidence>
<protein>
    <submittedName>
        <fullName evidence="8">AP2 domain transcription factor AP2IX-3</fullName>
    </submittedName>
</protein>
<organism evidence="8 9">
    <name type="scientific">Cardiosporidium cionae</name>
    <dbReference type="NCBI Taxonomy" id="476202"/>
    <lineage>
        <taxon>Eukaryota</taxon>
        <taxon>Sar</taxon>
        <taxon>Alveolata</taxon>
        <taxon>Apicomplexa</taxon>
        <taxon>Aconoidasida</taxon>
        <taxon>Nephromycida</taxon>
        <taxon>Cardiosporidium</taxon>
    </lineage>
</organism>
<evidence type="ECO:0000313" key="9">
    <source>
        <dbReference type="Proteomes" id="UP000823046"/>
    </source>
</evidence>
<keyword evidence="2" id="KW-0805">Transcription regulation</keyword>
<keyword evidence="3" id="KW-0238">DNA-binding</keyword>
<keyword evidence="5" id="KW-0539">Nucleus</keyword>
<name>A0ABQ7JEP9_9APIC</name>
<evidence type="ECO:0000256" key="2">
    <source>
        <dbReference type="ARBA" id="ARBA00023015"/>
    </source>
</evidence>
<comment type="subcellular location">
    <subcellularLocation>
        <location evidence="1">Nucleus</location>
    </subcellularLocation>
</comment>
<reference evidence="8 9" key="1">
    <citation type="journal article" date="2020" name="bioRxiv">
        <title>Metabolic contributions of an alphaproteobacterial endosymbiont in the apicomplexan Cardiosporidium cionae.</title>
        <authorList>
            <person name="Hunter E.S."/>
            <person name="Paight C.J."/>
            <person name="Lane C.E."/>
        </authorList>
    </citation>
    <scope>NUCLEOTIDE SEQUENCE [LARGE SCALE GENOMIC DNA]</scope>
    <source>
        <strain evidence="8">ESH_2018</strain>
    </source>
</reference>
<feature type="region of interest" description="Disordered" evidence="6">
    <location>
        <begin position="609"/>
        <end position="635"/>
    </location>
</feature>
<dbReference type="EMBL" id="JADAQX010000080">
    <property type="protein sequence ID" value="KAF8822130.1"/>
    <property type="molecule type" value="Genomic_DNA"/>
</dbReference>
<gene>
    <name evidence="8" type="primary">AP2IX3</name>
    <name evidence="8" type="ORF">IE077_000943</name>
</gene>
<evidence type="ECO:0000256" key="6">
    <source>
        <dbReference type="SAM" id="MobiDB-lite"/>
    </source>
</evidence>
<feature type="domain" description="AP2/ERF" evidence="7">
    <location>
        <begin position="346"/>
        <end position="395"/>
    </location>
</feature>
<sequence>MENTREMEDIDFQIISKTDTPKISESTLIASGKQKHTLSGTVSSNGMLVEKGVHSSLLSSPCSTVPSPRCAYIESDWRSSSEDSITYAQLDKKKGSEYSNTMLTDSNYKDIYRRNDEELECNKKNNCAYVDASSKREIPVACQYETKLDELPTNNLQIPLGNDIVENHSILNHIQLESSSAESIEKWNETGIAKLVLNNKTDTSEINHNCNQENSKYSNSFEDTNKDIQTRETSNQQESNIATNVSFESLRKRVTQPKRTTPCAVLSNAERPLKRARAKCSERDSNELNEGYFSATTNHKRFDDKALLSQLDALRCASHDKRDLEAYKREKAKIADAFARRAKEFPAVSGVYFDRYQQRWSVNWNENGRRIAKYFPVKTYGFDVAHRFAIQCKAQQRFPAEALDMIEIAAQRDSVAQSREKRRVEAQKLDIACIEKQNIPYAKTRNTDFPTEGIELTACENDKTEDNLHDNDSYFGPGQREHVAGVHFDRMQRRWKATWYTQDGKRHAKYFPVKSYGFEEAKNLATKCRLTQNKQKSETETEGTYFQITENCCKLNRKSGLLYKIFEGGKEAVQSKTYNESDTPAIVNNSEGEVEVCLSSLLLSTDTPQAESASQQRTKNEVAPEQICTEGSDDSRQCGKKITYRASKEIIKQALAMPRVPGVWFDKVQCRWACNFIEKKKRKAKYFPVKDYGINNGRRLAIATRLAYDKQNIKAEQQIPCEEFMNAPYNDFPNSDSNSEWTGESFAPEKHEAKKLLSPFTLEMFDSETFQQLLSLQKCAVLNILRDIRNLLTT</sequence>
<feature type="domain" description="AP2/ERF" evidence="7">
    <location>
        <begin position="658"/>
        <end position="710"/>
    </location>
</feature>
<evidence type="ECO:0000256" key="1">
    <source>
        <dbReference type="ARBA" id="ARBA00004123"/>
    </source>
</evidence>
<keyword evidence="4" id="KW-0804">Transcription</keyword>
<keyword evidence="9" id="KW-1185">Reference proteome</keyword>
<feature type="domain" description="AP2/ERF" evidence="7">
    <location>
        <begin position="482"/>
        <end position="532"/>
    </location>
</feature>
<evidence type="ECO:0000256" key="4">
    <source>
        <dbReference type="ARBA" id="ARBA00023163"/>
    </source>
</evidence>
<evidence type="ECO:0000256" key="3">
    <source>
        <dbReference type="ARBA" id="ARBA00023125"/>
    </source>
</evidence>
<accession>A0ABQ7JEP9</accession>